<evidence type="ECO:0000313" key="3">
    <source>
        <dbReference type="Proteomes" id="UP001222932"/>
    </source>
</evidence>
<dbReference type="InterPro" id="IPR010721">
    <property type="entry name" value="UstE-like"/>
</dbReference>
<dbReference type="Proteomes" id="UP001222932">
    <property type="component" value="Unassembled WGS sequence"/>
</dbReference>
<keyword evidence="1" id="KW-0472">Membrane</keyword>
<feature type="transmembrane region" description="Helical" evidence="1">
    <location>
        <begin position="185"/>
        <end position="203"/>
    </location>
</feature>
<evidence type="ECO:0000256" key="1">
    <source>
        <dbReference type="SAM" id="Phobius"/>
    </source>
</evidence>
<accession>A0AAD3TX78</accession>
<dbReference type="EMBL" id="BTCM01000005">
    <property type="protein sequence ID" value="GMK58165.1"/>
    <property type="molecule type" value="Genomic_DNA"/>
</dbReference>
<keyword evidence="3" id="KW-1185">Reference proteome</keyword>
<feature type="transmembrane region" description="Helical" evidence="1">
    <location>
        <begin position="16"/>
        <end position="34"/>
    </location>
</feature>
<name>A0AAD3TX78_9TREE</name>
<reference evidence="2" key="2">
    <citation type="submission" date="2023-06" db="EMBL/GenBank/DDBJ databases">
        <authorList>
            <person name="Kobayashi Y."/>
            <person name="Kayamori A."/>
            <person name="Aoki K."/>
            <person name="Shiwa Y."/>
            <person name="Fujita N."/>
            <person name="Sugita T."/>
            <person name="Iwasaki W."/>
            <person name="Tanaka N."/>
            <person name="Takashima M."/>
        </authorList>
    </citation>
    <scope>NUCLEOTIDE SEQUENCE</scope>
    <source>
        <strain evidence="2">HIS016</strain>
    </source>
</reference>
<evidence type="ECO:0000313" key="2">
    <source>
        <dbReference type="EMBL" id="GMK58165.1"/>
    </source>
</evidence>
<protein>
    <submittedName>
        <fullName evidence="2">Uncharacterized protein</fullName>
    </submittedName>
</protein>
<organism evidence="2 3">
    <name type="scientific">Cutaneotrichosporon spelunceum</name>
    <dbReference type="NCBI Taxonomy" id="1672016"/>
    <lineage>
        <taxon>Eukaryota</taxon>
        <taxon>Fungi</taxon>
        <taxon>Dikarya</taxon>
        <taxon>Basidiomycota</taxon>
        <taxon>Agaricomycotina</taxon>
        <taxon>Tremellomycetes</taxon>
        <taxon>Trichosporonales</taxon>
        <taxon>Trichosporonaceae</taxon>
        <taxon>Cutaneotrichosporon</taxon>
    </lineage>
</organism>
<keyword evidence="1" id="KW-0812">Transmembrane</keyword>
<dbReference type="AlphaFoldDB" id="A0AAD3TX78"/>
<dbReference type="Pfam" id="PF06966">
    <property type="entry name" value="DUF1295"/>
    <property type="match status" value="2"/>
</dbReference>
<dbReference type="PANTHER" id="PTHR32251">
    <property type="entry name" value="3-OXO-5-ALPHA-STEROID 4-DEHYDROGENASE"/>
    <property type="match status" value="1"/>
</dbReference>
<reference evidence="2" key="1">
    <citation type="journal article" date="2023" name="BMC Genomics">
        <title>Chromosome-level genome assemblies of Cutaneotrichosporon spp. (Trichosporonales, Basidiomycota) reveal imbalanced evolution between nucleotide sequences and chromosome synteny.</title>
        <authorList>
            <person name="Kobayashi Y."/>
            <person name="Kayamori A."/>
            <person name="Aoki K."/>
            <person name="Shiwa Y."/>
            <person name="Matsutani M."/>
            <person name="Fujita N."/>
            <person name="Sugita T."/>
            <person name="Iwasaki W."/>
            <person name="Tanaka N."/>
            <person name="Takashima M."/>
        </authorList>
    </citation>
    <scope>NUCLEOTIDE SEQUENCE</scope>
    <source>
        <strain evidence="2">HIS016</strain>
    </source>
</reference>
<sequence length="361" mass="40129">MQVPLGLNLQLTGDPLALPGFLTALCIPACYILNLITRNVSTVDRIYTTWPVLCSILVGSWARGPLIASLPRVVVAILIQFIWSARLTYHSHRRGFYNLYMEDYRYPIVRRLVPTWFFEIVVHICAVVIAQPLLLLTLCFPIQAMLLPAVELSYGPFPKYHVSLSSFSLLHSTAQKHDIPLYTPVLHAGDALMALLALGAVYIQKKTDDAMYAYQEAKHAAIRELNAPRVVETGVPLPAAVPAKFYPGFPTKGIHAVVRHANFTCEQTFWLAQGLLGLGAGPVSDRVGSCLLPAFLLSLLFLGSTTLTEWITSHRYPAYAAYQQLVGQFTPMETAIKWIWTTLRGTRADLKAQLEGPLRDD</sequence>
<comment type="caution">
    <text evidence="2">The sequence shown here is derived from an EMBL/GenBank/DDBJ whole genome shotgun (WGS) entry which is preliminary data.</text>
</comment>
<dbReference type="GO" id="GO:0016020">
    <property type="term" value="C:membrane"/>
    <property type="evidence" value="ECO:0007669"/>
    <property type="project" value="TreeGrafter"/>
</dbReference>
<keyword evidence="1" id="KW-1133">Transmembrane helix</keyword>
<feature type="transmembrane region" description="Helical" evidence="1">
    <location>
        <begin position="120"/>
        <end position="146"/>
    </location>
</feature>
<dbReference type="PANTHER" id="PTHR32251:SF23">
    <property type="entry name" value="3-OXO-5-ALPHA-STEROID 4-DEHYDROGENASE (DUF1295)"/>
    <property type="match status" value="1"/>
</dbReference>
<proteinExistence type="predicted"/>
<gene>
    <name evidence="2" type="ORF">CspeluHIS016_0501970</name>
</gene>